<feature type="transmembrane region" description="Helical" evidence="9">
    <location>
        <begin position="188"/>
        <end position="208"/>
    </location>
</feature>
<keyword evidence="5" id="KW-0029">Amino-acid transport</keyword>
<comment type="caution">
    <text evidence="10">The sequence shown here is derived from an EMBL/GenBank/DDBJ whole genome shotgun (WGS) entry which is preliminary data.</text>
</comment>
<dbReference type="Proteomes" id="UP001363010">
    <property type="component" value="Unassembled WGS sequence"/>
</dbReference>
<reference evidence="10 11" key="1">
    <citation type="submission" date="2024-03" db="EMBL/GenBank/DDBJ databases">
        <title>Novel species of the genus Variovorax.</title>
        <authorList>
            <person name="Liu Q."/>
            <person name="Xin Y.-H."/>
        </authorList>
    </citation>
    <scope>NUCLEOTIDE SEQUENCE [LARGE SCALE GENOMIC DNA]</scope>
    <source>
        <strain evidence="10 11">KACC 18501</strain>
    </source>
</reference>
<organism evidence="10 11">
    <name type="scientific">Variovorax humicola</name>
    <dbReference type="NCBI Taxonomy" id="1769758"/>
    <lineage>
        <taxon>Bacteria</taxon>
        <taxon>Pseudomonadati</taxon>
        <taxon>Pseudomonadota</taxon>
        <taxon>Betaproteobacteria</taxon>
        <taxon>Burkholderiales</taxon>
        <taxon>Comamonadaceae</taxon>
        <taxon>Variovorax</taxon>
    </lineage>
</organism>
<keyword evidence="2" id="KW-0813">Transport</keyword>
<evidence type="ECO:0000256" key="3">
    <source>
        <dbReference type="ARBA" id="ARBA00022475"/>
    </source>
</evidence>
<feature type="transmembrane region" description="Helical" evidence="9">
    <location>
        <begin position="35"/>
        <end position="54"/>
    </location>
</feature>
<keyword evidence="4 9" id="KW-0812">Transmembrane</keyword>
<evidence type="ECO:0000256" key="8">
    <source>
        <dbReference type="ARBA" id="ARBA00037998"/>
    </source>
</evidence>
<comment type="subcellular location">
    <subcellularLocation>
        <location evidence="1">Cell membrane</location>
        <topology evidence="1">Multi-pass membrane protein</topology>
    </subcellularLocation>
</comment>
<protein>
    <submittedName>
        <fullName evidence="10">Branched-chain amino acid ABC transporter permease</fullName>
    </submittedName>
</protein>
<name>A0ABU8W988_9BURK</name>
<feature type="transmembrane region" description="Helical" evidence="9">
    <location>
        <begin position="60"/>
        <end position="82"/>
    </location>
</feature>
<feature type="transmembrane region" description="Helical" evidence="9">
    <location>
        <begin position="266"/>
        <end position="284"/>
    </location>
</feature>
<evidence type="ECO:0000256" key="5">
    <source>
        <dbReference type="ARBA" id="ARBA00022970"/>
    </source>
</evidence>
<feature type="transmembrane region" description="Helical" evidence="9">
    <location>
        <begin position="6"/>
        <end position="28"/>
    </location>
</feature>
<dbReference type="Pfam" id="PF02653">
    <property type="entry name" value="BPD_transp_2"/>
    <property type="match status" value="1"/>
</dbReference>
<dbReference type="RefSeq" id="WP_340367121.1">
    <property type="nucleotide sequence ID" value="NZ_JBBKZV010000029.1"/>
</dbReference>
<keyword evidence="11" id="KW-1185">Reference proteome</keyword>
<sequence>MDQLLPLVISGFVSGAAYGLVALGKVIIFKTTDTVNFALADIATLAAFVAITGIGHGLPVPAALVLAVVVAGLLGIATQRWLVRRLVRDRNRIFVALVLMIGLGLVIRALIGQVWGHEPVPFPALVAGTVRVGGIELAWNKIVATGFALAAMAFVAWFFNRTAFGVAMRACADDPFAAKLIGIDAERVAMIAWFIGCALAAIAIFFLAGNAALSTTFALVPLFRALAGVFLGGLTSMPGAVVGGFVVGILDNLAAGYVSASFRDTIVFAIIVVVLFVRPAGFLGKVRAERV</sequence>
<comment type="similarity">
    <text evidence="8">Belongs to the binding-protein-dependent transport system permease family. LivHM subfamily.</text>
</comment>
<gene>
    <name evidence="10" type="ORF">WKW80_29330</name>
</gene>
<dbReference type="InterPro" id="IPR052157">
    <property type="entry name" value="BCAA_transport_permease"/>
</dbReference>
<keyword evidence="3" id="KW-1003">Cell membrane</keyword>
<evidence type="ECO:0000313" key="11">
    <source>
        <dbReference type="Proteomes" id="UP001363010"/>
    </source>
</evidence>
<keyword evidence="6 9" id="KW-1133">Transmembrane helix</keyword>
<dbReference type="CDD" id="cd06582">
    <property type="entry name" value="TM_PBP1_LivH_like"/>
    <property type="match status" value="1"/>
</dbReference>
<evidence type="ECO:0000256" key="1">
    <source>
        <dbReference type="ARBA" id="ARBA00004651"/>
    </source>
</evidence>
<evidence type="ECO:0000256" key="4">
    <source>
        <dbReference type="ARBA" id="ARBA00022692"/>
    </source>
</evidence>
<accession>A0ABU8W988</accession>
<evidence type="ECO:0000256" key="2">
    <source>
        <dbReference type="ARBA" id="ARBA00022448"/>
    </source>
</evidence>
<dbReference type="PANTHER" id="PTHR11795:SF451">
    <property type="entry name" value="ABC TRANSPORTER PERMEASE PROTEIN"/>
    <property type="match status" value="1"/>
</dbReference>
<evidence type="ECO:0000256" key="6">
    <source>
        <dbReference type="ARBA" id="ARBA00022989"/>
    </source>
</evidence>
<dbReference type="PANTHER" id="PTHR11795">
    <property type="entry name" value="BRANCHED-CHAIN AMINO ACID TRANSPORT SYSTEM PERMEASE PROTEIN LIVH"/>
    <property type="match status" value="1"/>
</dbReference>
<keyword evidence="7 9" id="KW-0472">Membrane</keyword>
<feature type="transmembrane region" description="Helical" evidence="9">
    <location>
        <begin position="137"/>
        <end position="159"/>
    </location>
</feature>
<evidence type="ECO:0000256" key="7">
    <source>
        <dbReference type="ARBA" id="ARBA00023136"/>
    </source>
</evidence>
<proteinExistence type="inferred from homology"/>
<feature type="transmembrane region" description="Helical" evidence="9">
    <location>
        <begin position="94"/>
        <end position="117"/>
    </location>
</feature>
<dbReference type="EMBL" id="JBBKZV010000029">
    <property type="protein sequence ID" value="MEJ8826084.1"/>
    <property type="molecule type" value="Genomic_DNA"/>
</dbReference>
<evidence type="ECO:0000313" key="10">
    <source>
        <dbReference type="EMBL" id="MEJ8826084.1"/>
    </source>
</evidence>
<dbReference type="InterPro" id="IPR001851">
    <property type="entry name" value="ABC_transp_permease"/>
</dbReference>
<evidence type="ECO:0000256" key="9">
    <source>
        <dbReference type="SAM" id="Phobius"/>
    </source>
</evidence>